<keyword evidence="1" id="KW-0175">Coiled coil</keyword>
<organism evidence="2 3">
    <name type="scientific">Lactococcus lactis subsp. lactis</name>
    <name type="common">Streptococcus lactis</name>
    <dbReference type="NCBI Taxonomy" id="1360"/>
    <lineage>
        <taxon>Bacteria</taxon>
        <taxon>Bacillati</taxon>
        <taxon>Bacillota</taxon>
        <taxon>Bacilli</taxon>
        <taxon>Lactobacillales</taxon>
        <taxon>Streptococcaceae</taxon>
        <taxon>Lactococcus</taxon>
    </lineage>
</organism>
<sequence>MIKMIDKKFEDKLNKLREMYINKRPEESEKLDDSKKFEAFMALSDEEKEEKLNAKLELLTDKLVTLDEKLGDLLAKNASADDISELKYYIDAVKNKKLILEQKLELIKNGEFDAARKERVKRQLTDLELKRCKALLGKKDCSKINEKIALKKKAINRLK</sequence>
<reference evidence="2 3" key="1">
    <citation type="submission" date="2015-01" db="EMBL/GenBank/DDBJ databases">
        <title>Lactococcus lactis subsp.lactis JCM 5805 whole genome shotgun sequence.</title>
        <authorList>
            <person name="Fujii T."/>
            <person name="Tomita Y."/>
            <person name="Ikushima S."/>
            <person name="Fujiwara D."/>
        </authorList>
    </citation>
    <scope>NUCLEOTIDE SEQUENCE [LARGE SCALE GENOMIC DNA]</scope>
    <source>
        <strain evidence="2 3">JCM 5805</strain>
    </source>
</reference>
<name>A0A0B8QS21_LACLL</name>
<accession>A0A0B8QS21</accession>
<proteinExistence type="predicted"/>
<dbReference type="EMBL" id="BBSI01000040">
    <property type="protein sequence ID" value="GAM81431.1"/>
    <property type="molecule type" value="Genomic_DNA"/>
</dbReference>
<evidence type="ECO:0000313" key="2">
    <source>
        <dbReference type="EMBL" id="GAM81431.1"/>
    </source>
</evidence>
<gene>
    <name evidence="2" type="ORF">JCM5805K_2555</name>
</gene>
<comment type="caution">
    <text evidence="2">The sequence shown here is derived from an EMBL/GenBank/DDBJ whole genome shotgun (WGS) entry which is preliminary data.</text>
</comment>
<evidence type="ECO:0000256" key="1">
    <source>
        <dbReference type="SAM" id="Coils"/>
    </source>
</evidence>
<dbReference type="AlphaFoldDB" id="A0A0B8QS21"/>
<evidence type="ECO:0000313" key="3">
    <source>
        <dbReference type="Proteomes" id="UP000031847"/>
    </source>
</evidence>
<feature type="coiled-coil region" evidence="1">
    <location>
        <begin position="49"/>
        <end position="76"/>
    </location>
</feature>
<protein>
    <submittedName>
        <fullName evidence="2">Uncharacterized protein</fullName>
    </submittedName>
</protein>
<dbReference type="Proteomes" id="UP000031847">
    <property type="component" value="Unassembled WGS sequence"/>
</dbReference>